<dbReference type="RefSeq" id="XP_040791241.1">
    <property type="nucleotide sequence ID" value="XM_040933042.1"/>
</dbReference>
<dbReference type="Proteomes" id="UP000800039">
    <property type="component" value="Unassembled WGS sequence"/>
</dbReference>
<keyword evidence="2" id="KW-1185">Reference proteome</keyword>
<organism evidence="1 2">
    <name type="scientific">Cucurbitaria berberidis CBS 394.84</name>
    <dbReference type="NCBI Taxonomy" id="1168544"/>
    <lineage>
        <taxon>Eukaryota</taxon>
        <taxon>Fungi</taxon>
        <taxon>Dikarya</taxon>
        <taxon>Ascomycota</taxon>
        <taxon>Pezizomycotina</taxon>
        <taxon>Dothideomycetes</taxon>
        <taxon>Pleosporomycetidae</taxon>
        <taxon>Pleosporales</taxon>
        <taxon>Pleosporineae</taxon>
        <taxon>Cucurbitariaceae</taxon>
        <taxon>Cucurbitaria</taxon>
    </lineage>
</organism>
<reference evidence="1" key="1">
    <citation type="submission" date="2020-01" db="EMBL/GenBank/DDBJ databases">
        <authorList>
            <consortium name="DOE Joint Genome Institute"/>
            <person name="Haridas S."/>
            <person name="Albert R."/>
            <person name="Binder M."/>
            <person name="Bloem J."/>
            <person name="Labutti K."/>
            <person name="Salamov A."/>
            <person name="Andreopoulos B."/>
            <person name="Baker S.E."/>
            <person name="Barry K."/>
            <person name="Bills G."/>
            <person name="Bluhm B.H."/>
            <person name="Cannon C."/>
            <person name="Castanera R."/>
            <person name="Culley D.E."/>
            <person name="Daum C."/>
            <person name="Ezra D."/>
            <person name="Gonzalez J.B."/>
            <person name="Henrissat B."/>
            <person name="Kuo A."/>
            <person name="Liang C."/>
            <person name="Lipzen A."/>
            <person name="Lutzoni F."/>
            <person name="Magnuson J."/>
            <person name="Mondo S."/>
            <person name="Nolan M."/>
            <person name="Ohm R."/>
            <person name="Pangilinan J."/>
            <person name="Park H.-J."/>
            <person name="Ramirez L."/>
            <person name="Alfaro M."/>
            <person name="Sun H."/>
            <person name="Tritt A."/>
            <person name="Yoshinaga Y."/>
            <person name="Zwiers L.-H."/>
            <person name="Turgeon B.G."/>
            <person name="Goodwin S.B."/>
            <person name="Spatafora J.W."/>
            <person name="Crous P.W."/>
            <person name="Grigoriev I.V."/>
        </authorList>
    </citation>
    <scope>NUCLEOTIDE SEQUENCE</scope>
    <source>
        <strain evidence="1">CBS 394.84</strain>
    </source>
</reference>
<evidence type="ECO:0000313" key="1">
    <source>
        <dbReference type="EMBL" id="KAF1848678.1"/>
    </source>
</evidence>
<sequence>MRSARVSRRIAAAGATVAREHSGFLHATITQKPLLMKQLETSMLCYKKLSGPLFSGNYTESFPSLFIFPFQGNTSTRDSASIKPIRFLHLLSWE</sequence>
<proteinExistence type="predicted"/>
<evidence type="ECO:0000313" key="2">
    <source>
        <dbReference type="Proteomes" id="UP000800039"/>
    </source>
</evidence>
<dbReference type="GeneID" id="63850293"/>
<name>A0A9P4LBL3_9PLEO</name>
<dbReference type="EMBL" id="ML976615">
    <property type="protein sequence ID" value="KAF1848678.1"/>
    <property type="molecule type" value="Genomic_DNA"/>
</dbReference>
<accession>A0A9P4LBL3</accession>
<protein>
    <submittedName>
        <fullName evidence="1">Uncharacterized protein</fullName>
    </submittedName>
</protein>
<dbReference type="AlphaFoldDB" id="A0A9P4LBL3"/>
<comment type="caution">
    <text evidence="1">The sequence shown here is derived from an EMBL/GenBank/DDBJ whole genome shotgun (WGS) entry which is preliminary data.</text>
</comment>
<gene>
    <name evidence="1" type="ORF">K460DRAFT_364674</name>
</gene>